<feature type="region of interest" description="Disordered" evidence="1">
    <location>
        <begin position="264"/>
        <end position="293"/>
    </location>
</feature>
<dbReference type="EMBL" id="JAKOGI010001074">
    <property type="protein sequence ID" value="KAJ8427937.1"/>
    <property type="molecule type" value="Genomic_DNA"/>
</dbReference>
<feature type="compositionally biased region" description="Basic and acidic residues" evidence="1">
    <location>
        <begin position="521"/>
        <end position="535"/>
    </location>
</feature>
<evidence type="ECO:0000256" key="1">
    <source>
        <dbReference type="SAM" id="MobiDB-lite"/>
    </source>
</evidence>
<feature type="region of interest" description="Disordered" evidence="1">
    <location>
        <begin position="51"/>
        <end position="81"/>
    </location>
</feature>
<dbReference type="PANTHER" id="PTHR33621:SF2">
    <property type="entry name" value="RIBOSOMAL L1 DOMAIN-CONTAINING PROTEIN"/>
    <property type="match status" value="1"/>
</dbReference>
<feature type="region of interest" description="Disordered" evidence="1">
    <location>
        <begin position="610"/>
        <end position="637"/>
    </location>
</feature>
<dbReference type="OrthoDB" id="1916794at2759"/>
<feature type="region of interest" description="Disordered" evidence="1">
    <location>
        <begin position="846"/>
        <end position="866"/>
    </location>
</feature>
<evidence type="ECO:0000313" key="3">
    <source>
        <dbReference type="Proteomes" id="UP001153076"/>
    </source>
</evidence>
<feature type="region of interest" description="Disordered" evidence="1">
    <location>
        <begin position="99"/>
        <end position="126"/>
    </location>
</feature>
<name>A0A9Q1JJK2_9CARY</name>
<feature type="compositionally biased region" description="Basic and acidic residues" evidence="1">
    <location>
        <begin position="569"/>
        <end position="578"/>
    </location>
</feature>
<feature type="compositionally biased region" description="Polar residues" evidence="1">
    <location>
        <begin position="265"/>
        <end position="277"/>
    </location>
</feature>
<dbReference type="AlphaFoldDB" id="A0A9Q1JJK2"/>
<feature type="region of interest" description="Disordered" evidence="1">
    <location>
        <begin position="138"/>
        <end position="184"/>
    </location>
</feature>
<feature type="compositionally biased region" description="Polar residues" evidence="1">
    <location>
        <begin position="61"/>
        <end position="74"/>
    </location>
</feature>
<feature type="compositionally biased region" description="Low complexity" evidence="1">
    <location>
        <begin position="857"/>
        <end position="866"/>
    </location>
</feature>
<accession>A0A9Q1JJK2</accession>
<gene>
    <name evidence="2" type="ORF">Cgig2_023313</name>
</gene>
<proteinExistence type="predicted"/>
<feature type="compositionally biased region" description="Polar residues" evidence="1">
    <location>
        <begin position="385"/>
        <end position="395"/>
    </location>
</feature>
<dbReference type="Proteomes" id="UP001153076">
    <property type="component" value="Unassembled WGS sequence"/>
</dbReference>
<feature type="compositionally biased region" description="Basic and acidic residues" evidence="1">
    <location>
        <begin position="737"/>
        <end position="754"/>
    </location>
</feature>
<feature type="region of interest" description="Disordered" evidence="1">
    <location>
        <begin position="917"/>
        <end position="937"/>
    </location>
</feature>
<sequence>MDFHSLKRRDLQALCKKNNIPANITNAAMADALKSLETVEGVEEFLIQLENGGSESPERSVITSPNVPRTSTRQKPSKEGLECSKLATRTRCGIGRAVREGTDTRKTPATRTMRRKATQEAPIQQKTEKALQAKFEENLEQSQGSENKGVEPTETLEEVSGVSVDQAEVNNDGGDTVDADDDKENLGKDHVVDEVLEESTEMSNSGQKLDFHSLGRKDLQNLCKRNKIPANMTNAAMADALHSLDTIEGIEEFLKGYDPLAIKSPETSRMTSSQARQARTDRKTTGRKSTRGGSALCKSLAKKMEDVNTEEGGCPVSVNTDEAEQSVDENLQGHLDMPLCLKKCEFVDYVRDNYNSIEGESKSVSDISLGSWETGKEPQDETVETKSYGSDNQGIGSEMCDTTVEFETNLSMEPNVKLQDDASEKAGHNEEVEVNNFEESNIVEIARTDSDSSDDSNVDNDLMQEIAEAEIDEQECLEFGNKGGITEMLESDTSFSDEPDVKGLLQEAPALGTEGFGQSHELSDSKEVASGEGAERLLNANNSKQLGDFVNEVRTEEDSDVSEEISILVKDDMDPKPEEESDVATGNSNTLKVDILPKSAASCTIEDEYPKSGFVSNEEQEVSSSEISPESESENCQHELEKVVASISDAAASLCSIEKLEGDEMDYHLSRKFVPEPAAQASQPACKARETPLCHKSLRKLKRMLREKLQETNLLAKKMEKLTLDDDEIQVDNSGVDLDKQLKEDLGEGTKETEEMSDGLNSAPVSDNAPEDARDEESVNDLQMKATNVTQGSDSDVLSADEIDGSDCKLEKPFDVCAIEKHSNEHTALEQVERPEPDNITFLLQFTPSKSSRKTPSKSSSNTPLSAGRTICVLDANKENINDSATRTEAGKIKIAVASAMSMGKLKKEVKVLLQHSEKKRPALQSRSDNQCPLASP</sequence>
<feature type="compositionally biased region" description="Polar residues" evidence="1">
    <location>
        <begin position="925"/>
        <end position="937"/>
    </location>
</feature>
<reference evidence="2" key="1">
    <citation type="submission" date="2022-04" db="EMBL/GenBank/DDBJ databases">
        <title>Carnegiea gigantea Genome sequencing and assembly v2.</title>
        <authorList>
            <person name="Copetti D."/>
            <person name="Sanderson M.J."/>
            <person name="Burquez A."/>
            <person name="Wojciechowski M.F."/>
        </authorList>
    </citation>
    <scope>NUCLEOTIDE SEQUENCE</scope>
    <source>
        <strain evidence="2">SGP5-SGP5p</strain>
        <tissue evidence="2">Aerial part</tissue>
    </source>
</reference>
<keyword evidence="3" id="KW-1185">Reference proteome</keyword>
<feature type="region of interest" description="Disordered" evidence="1">
    <location>
        <begin position="370"/>
        <end position="397"/>
    </location>
</feature>
<feature type="compositionally biased region" description="Acidic residues" evidence="1">
    <location>
        <begin position="769"/>
        <end position="779"/>
    </location>
</feature>
<feature type="region of interest" description="Disordered" evidence="1">
    <location>
        <begin position="508"/>
        <end position="589"/>
    </location>
</feature>
<protein>
    <submittedName>
        <fullName evidence="2">Uncharacterized protein</fullName>
    </submittedName>
</protein>
<feature type="region of interest" description="Disordered" evidence="1">
    <location>
        <begin position="726"/>
        <end position="801"/>
    </location>
</feature>
<feature type="compositionally biased region" description="Polar residues" evidence="1">
    <location>
        <begin position="785"/>
        <end position="796"/>
    </location>
</feature>
<dbReference type="PANTHER" id="PTHR33621">
    <property type="entry name" value="ASPARTIC/GLUTAMIC ACID-RICH PROTEIN"/>
    <property type="match status" value="1"/>
</dbReference>
<organism evidence="2 3">
    <name type="scientific">Carnegiea gigantea</name>
    <dbReference type="NCBI Taxonomy" id="171969"/>
    <lineage>
        <taxon>Eukaryota</taxon>
        <taxon>Viridiplantae</taxon>
        <taxon>Streptophyta</taxon>
        <taxon>Embryophyta</taxon>
        <taxon>Tracheophyta</taxon>
        <taxon>Spermatophyta</taxon>
        <taxon>Magnoliopsida</taxon>
        <taxon>eudicotyledons</taxon>
        <taxon>Gunneridae</taxon>
        <taxon>Pentapetalae</taxon>
        <taxon>Caryophyllales</taxon>
        <taxon>Cactineae</taxon>
        <taxon>Cactaceae</taxon>
        <taxon>Cactoideae</taxon>
        <taxon>Echinocereeae</taxon>
        <taxon>Carnegiea</taxon>
    </lineage>
</organism>
<comment type="caution">
    <text evidence="2">The sequence shown here is derived from an EMBL/GenBank/DDBJ whole genome shotgun (WGS) entry which is preliminary data.</text>
</comment>
<evidence type="ECO:0000313" key="2">
    <source>
        <dbReference type="EMBL" id="KAJ8427937.1"/>
    </source>
</evidence>